<sequence>MTLVFLIGAGCFIDKSSGFDCITMSIFGESGLRISGDDCAISSCTFSATDGTLDGCFVAGVDDALSNLDDSVSDLGDHTGEVLRDSTCSPFFSVSVSESVSQSDDNDSLSFLL</sequence>
<protein>
    <submittedName>
        <fullName evidence="1">Uncharacterized protein</fullName>
    </submittedName>
</protein>
<evidence type="ECO:0000313" key="1">
    <source>
        <dbReference type="EMBL" id="CAH1778872.1"/>
    </source>
</evidence>
<comment type="caution">
    <text evidence="1">The sequence shown here is derived from an EMBL/GenBank/DDBJ whole genome shotgun (WGS) entry which is preliminary data.</text>
</comment>
<reference evidence="1" key="1">
    <citation type="submission" date="2022-03" db="EMBL/GenBank/DDBJ databases">
        <authorList>
            <person name="Martin C."/>
        </authorList>
    </citation>
    <scope>NUCLEOTIDE SEQUENCE</scope>
</reference>
<dbReference type="EMBL" id="CAIIXF020000003">
    <property type="protein sequence ID" value="CAH1778872.1"/>
    <property type="molecule type" value="Genomic_DNA"/>
</dbReference>
<organism evidence="1 2">
    <name type="scientific">Owenia fusiformis</name>
    <name type="common">Polychaete worm</name>
    <dbReference type="NCBI Taxonomy" id="6347"/>
    <lineage>
        <taxon>Eukaryota</taxon>
        <taxon>Metazoa</taxon>
        <taxon>Spiralia</taxon>
        <taxon>Lophotrochozoa</taxon>
        <taxon>Annelida</taxon>
        <taxon>Polychaeta</taxon>
        <taxon>Sedentaria</taxon>
        <taxon>Canalipalpata</taxon>
        <taxon>Sabellida</taxon>
        <taxon>Oweniida</taxon>
        <taxon>Oweniidae</taxon>
        <taxon>Owenia</taxon>
    </lineage>
</organism>
<name>A0A8J1UV61_OWEFU</name>
<dbReference type="Proteomes" id="UP000749559">
    <property type="component" value="Unassembled WGS sequence"/>
</dbReference>
<gene>
    <name evidence="1" type="ORF">OFUS_LOCUS5734</name>
</gene>
<keyword evidence="2" id="KW-1185">Reference proteome</keyword>
<dbReference type="AlphaFoldDB" id="A0A8J1UV61"/>
<proteinExistence type="predicted"/>
<accession>A0A8J1UV61</accession>
<evidence type="ECO:0000313" key="2">
    <source>
        <dbReference type="Proteomes" id="UP000749559"/>
    </source>
</evidence>